<comment type="caution">
    <text evidence="1">The sequence shown here is derived from an EMBL/GenBank/DDBJ whole genome shotgun (WGS) entry which is preliminary data.</text>
</comment>
<evidence type="ECO:0000313" key="2">
    <source>
        <dbReference type="Proteomes" id="UP001152320"/>
    </source>
</evidence>
<gene>
    <name evidence="1" type="ORF">HOLleu_36316</name>
</gene>
<dbReference type="Proteomes" id="UP001152320">
    <property type="component" value="Chromosome 19"/>
</dbReference>
<protein>
    <submittedName>
        <fullName evidence="1">Uncharacterized protein</fullName>
    </submittedName>
</protein>
<organism evidence="1 2">
    <name type="scientific">Holothuria leucospilota</name>
    <name type="common">Black long sea cucumber</name>
    <name type="synonym">Mertensiothuria leucospilota</name>
    <dbReference type="NCBI Taxonomy" id="206669"/>
    <lineage>
        <taxon>Eukaryota</taxon>
        <taxon>Metazoa</taxon>
        <taxon>Echinodermata</taxon>
        <taxon>Eleutherozoa</taxon>
        <taxon>Echinozoa</taxon>
        <taxon>Holothuroidea</taxon>
        <taxon>Aspidochirotacea</taxon>
        <taxon>Aspidochirotida</taxon>
        <taxon>Holothuriidae</taxon>
        <taxon>Holothuria</taxon>
    </lineage>
</organism>
<evidence type="ECO:0000313" key="1">
    <source>
        <dbReference type="EMBL" id="KAJ8023778.1"/>
    </source>
</evidence>
<name>A0A9Q1BFL2_HOLLE</name>
<reference evidence="1" key="1">
    <citation type="submission" date="2021-10" db="EMBL/GenBank/DDBJ databases">
        <title>Tropical sea cucumber genome reveals ecological adaptation and Cuvierian tubules defense mechanism.</title>
        <authorList>
            <person name="Chen T."/>
        </authorList>
    </citation>
    <scope>NUCLEOTIDE SEQUENCE</scope>
    <source>
        <strain evidence="1">Nanhai2018</strain>
        <tissue evidence="1">Muscle</tissue>
    </source>
</reference>
<accession>A0A9Q1BFL2</accession>
<proteinExistence type="predicted"/>
<sequence>MHVTHVLPLLCTRCYQCLHRFRGGTKPVGLVTCIFAHERKASFVSKLAMCLLIGHMDIPLQLVFVCDWIKKLVAD</sequence>
<keyword evidence="2" id="KW-1185">Reference proteome</keyword>
<dbReference type="EMBL" id="JAIZAY010000019">
    <property type="protein sequence ID" value="KAJ8023778.1"/>
    <property type="molecule type" value="Genomic_DNA"/>
</dbReference>
<dbReference type="AlphaFoldDB" id="A0A9Q1BFL2"/>